<feature type="signal peptide" evidence="1">
    <location>
        <begin position="1"/>
        <end position="16"/>
    </location>
</feature>
<dbReference type="AlphaFoldDB" id="A0AAV8WEN2"/>
<gene>
    <name evidence="2" type="ORF">NQ315_001058</name>
</gene>
<feature type="chain" id="PRO_5043967455" evidence="1">
    <location>
        <begin position="17"/>
        <end position="106"/>
    </location>
</feature>
<sequence length="106" mass="10950">MFKLVVLSVLLALAAARPSLVYSTAVVGSLPTSISHQSSAIVHNAALVAPVVHAAPLVTAYAAPALIGHGLLTLLSDAGRESDQNFNPFDGTEEIVALATVLYVSW</sequence>
<keyword evidence="1" id="KW-0732">Signal</keyword>
<accession>A0AAV8WEN2</accession>
<protein>
    <submittedName>
        <fullName evidence="2">Uncharacterized protein</fullName>
    </submittedName>
</protein>
<dbReference type="Pfam" id="PF04527">
    <property type="entry name" value="Retinin_C"/>
    <property type="match status" value="1"/>
</dbReference>
<evidence type="ECO:0000313" key="3">
    <source>
        <dbReference type="Proteomes" id="UP001159042"/>
    </source>
</evidence>
<organism evidence="2 3">
    <name type="scientific">Exocentrus adspersus</name>
    <dbReference type="NCBI Taxonomy" id="1586481"/>
    <lineage>
        <taxon>Eukaryota</taxon>
        <taxon>Metazoa</taxon>
        <taxon>Ecdysozoa</taxon>
        <taxon>Arthropoda</taxon>
        <taxon>Hexapoda</taxon>
        <taxon>Insecta</taxon>
        <taxon>Pterygota</taxon>
        <taxon>Neoptera</taxon>
        <taxon>Endopterygota</taxon>
        <taxon>Coleoptera</taxon>
        <taxon>Polyphaga</taxon>
        <taxon>Cucujiformia</taxon>
        <taxon>Chrysomeloidea</taxon>
        <taxon>Cerambycidae</taxon>
        <taxon>Lamiinae</taxon>
        <taxon>Acanthocinini</taxon>
        <taxon>Exocentrus</taxon>
    </lineage>
</organism>
<name>A0AAV8WEN2_9CUCU</name>
<keyword evidence="3" id="KW-1185">Reference proteome</keyword>
<proteinExistence type="predicted"/>
<evidence type="ECO:0000256" key="1">
    <source>
        <dbReference type="SAM" id="SignalP"/>
    </source>
</evidence>
<dbReference type="EMBL" id="JANEYG010000002">
    <property type="protein sequence ID" value="KAJ8924901.1"/>
    <property type="molecule type" value="Genomic_DNA"/>
</dbReference>
<dbReference type="InterPro" id="IPR007614">
    <property type="entry name" value="Retinin_C"/>
</dbReference>
<comment type="caution">
    <text evidence="2">The sequence shown here is derived from an EMBL/GenBank/DDBJ whole genome shotgun (WGS) entry which is preliminary data.</text>
</comment>
<evidence type="ECO:0000313" key="2">
    <source>
        <dbReference type="EMBL" id="KAJ8924901.1"/>
    </source>
</evidence>
<dbReference type="Proteomes" id="UP001159042">
    <property type="component" value="Unassembled WGS sequence"/>
</dbReference>
<reference evidence="2 3" key="1">
    <citation type="journal article" date="2023" name="Insect Mol. Biol.">
        <title>Genome sequencing provides insights into the evolution of gene families encoding plant cell wall-degrading enzymes in longhorned beetles.</title>
        <authorList>
            <person name="Shin N.R."/>
            <person name="Okamura Y."/>
            <person name="Kirsch R."/>
            <person name="Pauchet Y."/>
        </authorList>
    </citation>
    <scope>NUCLEOTIDE SEQUENCE [LARGE SCALE GENOMIC DNA]</scope>
    <source>
        <strain evidence="2">EAD_L_NR</strain>
    </source>
</reference>